<comment type="caution">
    <text evidence="2">The sequence shown here is derived from an EMBL/GenBank/DDBJ whole genome shotgun (WGS) entry which is preliminary data.</text>
</comment>
<dbReference type="SUPFAM" id="SSF52317">
    <property type="entry name" value="Class I glutamine amidotransferase-like"/>
    <property type="match status" value="1"/>
</dbReference>
<sequence>MKSKRILLAGESWMSYTTHVKGFDSFYTSTYETGEKWLKAALEAGGCEVTFMPNHLAMTEFPFTLEELKAYDCIILSDIGANTLLLPVPTFTRSEVKPNRCNLLKEYVLSGGGLVMVGGYLTFSGVDAKGKWQDTAVQEVLPVQILSTDDRMEHCEGVVPTVQKQHEVIDGIPAEWPHLLGYNKTVAKPDAEVLVTVGEDPLIALGKYGEGRSAVFTSDCAPHWAPPEFVSWEYYDKMWQGLVNWVIMK</sequence>
<evidence type="ECO:0000313" key="2">
    <source>
        <dbReference type="EMBL" id="MBS7527515.1"/>
    </source>
</evidence>
<gene>
    <name evidence="2" type="ORF">KHM83_12595</name>
</gene>
<reference evidence="2 3" key="1">
    <citation type="submission" date="2021-05" db="EMBL/GenBank/DDBJ databases">
        <title>Fusibacter ferrireducens sp. nov., an anaerobic, sulfur- and Fe-reducing bacterium isolated from the mangrove sediment.</title>
        <authorList>
            <person name="Qiu D."/>
        </authorList>
    </citation>
    <scope>NUCLEOTIDE SEQUENCE [LARGE SCALE GENOMIC DNA]</scope>
    <source>
        <strain evidence="2 3">DSM 12116</strain>
    </source>
</reference>
<dbReference type="Pfam" id="PF07090">
    <property type="entry name" value="GATase1_like"/>
    <property type="match status" value="1"/>
</dbReference>
<evidence type="ECO:0000259" key="1">
    <source>
        <dbReference type="Pfam" id="PF07090"/>
    </source>
</evidence>
<dbReference type="PANTHER" id="PTHR37947:SF2">
    <property type="entry name" value="VON WILLEBRAND FACTOR TYPE A"/>
    <property type="match status" value="1"/>
</dbReference>
<dbReference type="Proteomes" id="UP000746471">
    <property type="component" value="Unassembled WGS sequence"/>
</dbReference>
<feature type="domain" description="Putative glutamine amidotransferase" evidence="1">
    <location>
        <begin position="5"/>
        <end position="246"/>
    </location>
</feature>
<dbReference type="InterPro" id="IPR029062">
    <property type="entry name" value="Class_I_gatase-like"/>
</dbReference>
<dbReference type="EMBL" id="JAHBCL010000021">
    <property type="protein sequence ID" value="MBS7527515.1"/>
    <property type="molecule type" value="Genomic_DNA"/>
</dbReference>
<keyword evidence="3" id="KW-1185">Reference proteome</keyword>
<name>A0ABS5PQT6_9FIRM</name>
<evidence type="ECO:0000313" key="3">
    <source>
        <dbReference type="Proteomes" id="UP000746471"/>
    </source>
</evidence>
<dbReference type="PANTHER" id="PTHR37947">
    <property type="entry name" value="BLL2462 PROTEIN"/>
    <property type="match status" value="1"/>
</dbReference>
<organism evidence="2 3">
    <name type="scientific">Fusibacter paucivorans</name>
    <dbReference type="NCBI Taxonomy" id="76009"/>
    <lineage>
        <taxon>Bacteria</taxon>
        <taxon>Bacillati</taxon>
        <taxon>Bacillota</taxon>
        <taxon>Clostridia</taxon>
        <taxon>Eubacteriales</taxon>
        <taxon>Eubacteriales Family XII. Incertae Sedis</taxon>
        <taxon>Fusibacter</taxon>
    </lineage>
</organism>
<dbReference type="CDD" id="cd03143">
    <property type="entry name" value="A4_beta-galactosidase_middle_domain"/>
    <property type="match status" value="1"/>
</dbReference>
<accession>A0ABS5PQT6</accession>
<dbReference type="InterPro" id="IPR010768">
    <property type="entry name" value="GATase1-like"/>
</dbReference>
<dbReference type="Gene3D" id="3.40.50.880">
    <property type="match status" value="1"/>
</dbReference>
<proteinExistence type="predicted"/>
<dbReference type="RefSeq" id="WP_213237377.1">
    <property type="nucleotide sequence ID" value="NZ_JAHBCL010000021.1"/>
</dbReference>
<protein>
    <submittedName>
        <fullName evidence="2">Cytoplasmic protein</fullName>
    </submittedName>
</protein>